<evidence type="ECO:0000313" key="4">
    <source>
        <dbReference type="Proteomes" id="UP000024837"/>
    </source>
</evidence>
<evidence type="ECO:0000313" key="3">
    <source>
        <dbReference type="EMBL" id="EWC44317.1"/>
    </source>
</evidence>
<feature type="compositionally biased region" description="Basic residues" evidence="1">
    <location>
        <begin position="12"/>
        <end position="21"/>
    </location>
</feature>
<evidence type="ECO:0000259" key="2">
    <source>
        <dbReference type="Pfam" id="PF00149"/>
    </source>
</evidence>
<protein>
    <recommendedName>
        <fullName evidence="2">Calcineurin-like phosphoesterase domain-containing protein</fullName>
    </recommendedName>
</protein>
<accession>W7HW71</accession>
<feature type="domain" description="Calcineurin-like phosphoesterase" evidence="2">
    <location>
        <begin position="130"/>
        <end position="346"/>
    </location>
</feature>
<name>W7HW71_9PEZI</name>
<dbReference type="SUPFAM" id="SSF56300">
    <property type="entry name" value="Metallo-dependent phosphatases"/>
    <property type="match status" value="1"/>
</dbReference>
<keyword evidence="4" id="KW-1185">Reference proteome</keyword>
<sequence>MAEKTRKEAGQKTRRQNRKRLAVLSSARDPPRAKATVKAKGKTKTKLKTKARAEAEAHQTDNLIKPGGKANAGPNAGRKAVLATAEHNNTAGPSSNLAATTGAMKTLWLGQGQSDESTAQLPPPSTVRTTFLLVSDTHDIEPSKTSGVFRTPFPDAHVFIHAGDMTNIGPFESFKSTVDWIAAVPAEIKIIVAGNHDCQLDEEYWCHSEDFVGSEKSRRAESQLCREYLLSDEMRKRGVWYLEDEVKEFKLANGAVFTVLASPHTPRGAHPHNWGSFRYAPDTRHFWHDKFPQESLPERVHVAVIHGPAYGMQDEVKHIRKVGCPHLLRFLQDIKPLLSVCGHIHEAAGAKLVTWETVDEKGDKTVRVEEDMSAESRQVERLDGATYKDITGITKGVVGEGQTVFVNAAIVGANGSQAVRSPVLLELELPSLHHKPDAEHTAPSWDADPVS</sequence>
<feature type="compositionally biased region" description="Low complexity" evidence="1">
    <location>
        <begin position="65"/>
        <end position="76"/>
    </location>
</feature>
<feature type="compositionally biased region" description="Basic and acidic residues" evidence="1">
    <location>
        <begin position="1"/>
        <end position="11"/>
    </location>
</feature>
<organism evidence="3 4">
    <name type="scientific">Drechslerella stenobrocha 248</name>
    <dbReference type="NCBI Taxonomy" id="1043628"/>
    <lineage>
        <taxon>Eukaryota</taxon>
        <taxon>Fungi</taxon>
        <taxon>Dikarya</taxon>
        <taxon>Ascomycota</taxon>
        <taxon>Pezizomycotina</taxon>
        <taxon>Orbiliomycetes</taxon>
        <taxon>Orbiliales</taxon>
        <taxon>Orbiliaceae</taxon>
        <taxon>Drechslerella</taxon>
    </lineage>
</organism>
<dbReference type="PANTHER" id="PTHR12905:SF0">
    <property type="entry name" value="CALCINEURIN-LIKE PHOSPHOESTERASE DOMAIN-CONTAINING PROTEIN"/>
    <property type="match status" value="1"/>
</dbReference>
<dbReference type="Proteomes" id="UP000024837">
    <property type="component" value="Unassembled WGS sequence"/>
</dbReference>
<dbReference type="InterPro" id="IPR029052">
    <property type="entry name" value="Metallo-depent_PP-like"/>
</dbReference>
<dbReference type="InterPro" id="IPR051693">
    <property type="entry name" value="UPF0046_metallophosphoest"/>
</dbReference>
<dbReference type="OrthoDB" id="630188at2759"/>
<dbReference type="HOGENOM" id="CLU_041441_2_1_1"/>
<reference evidence="3 4" key="1">
    <citation type="submission" date="2013-05" db="EMBL/GenBank/DDBJ databases">
        <title>Drechslerella stenobrocha genome reveals carnivorous origination and mechanical trapping mechanism of predatory fungi.</title>
        <authorList>
            <person name="Liu X."/>
            <person name="Zhang W."/>
            <person name="Liu K."/>
        </authorList>
    </citation>
    <scope>NUCLEOTIDE SEQUENCE [LARGE SCALE GENOMIC DNA]</scope>
    <source>
        <strain evidence="3 4">248</strain>
    </source>
</reference>
<dbReference type="Gene3D" id="3.60.21.10">
    <property type="match status" value="1"/>
</dbReference>
<dbReference type="PANTHER" id="PTHR12905">
    <property type="entry name" value="METALLOPHOSPHOESTERASE"/>
    <property type="match status" value="1"/>
</dbReference>
<proteinExistence type="predicted"/>
<evidence type="ECO:0000256" key="1">
    <source>
        <dbReference type="SAM" id="MobiDB-lite"/>
    </source>
</evidence>
<dbReference type="InterPro" id="IPR004843">
    <property type="entry name" value="Calcineurin-like_PHP"/>
</dbReference>
<dbReference type="GO" id="GO:0016787">
    <property type="term" value="F:hydrolase activity"/>
    <property type="evidence" value="ECO:0007669"/>
    <property type="project" value="InterPro"/>
</dbReference>
<feature type="region of interest" description="Disordered" evidence="1">
    <location>
        <begin position="1"/>
        <end position="76"/>
    </location>
</feature>
<dbReference type="Pfam" id="PF00149">
    <property type="entry name" value="Metallophos"/>
    <property type="match status" value="1"/>
</dbReference>
<dbReference type="AlphaFoldDB" id="W7HW71"/>
<feature type="compositionally biased region" description="Basic residues" evidence="1">
    <location>
        <begin position="35"/>
        <end position="50"/>
    </location>
</feature>
<gene>
    <name evidence="3" type="ORF">DRE_01143</name>
</gene>
<dbReference type="EMBL" id="KI966443">
    <property type="protein sequence ID" value="EWC44317.1"/>
    <property type="molecule type" value="Genomic_DNA"/>
</dbReference>